<evidence type="ECO:0000313" key="2">
    <source>
        <dbReference type="Proteomes" id="UP000242474"/>
    </source>
</evidence>
<sequence length="245" mass="27514">MASGQAYKAAEEYCSIAIEYTEATVNVSCLVLVITEDAIIGNDWLKHNAGVINCKSDIVEFGPRELAQKNDEIDEWGWIHLDWPDDGVKIAAICSSQERQLDKLRAKYAGVLDEPPKGPPAKGGPEMEIHLKEGTAPIAKPPYRLAHAETVELERQLAELLKKGYIRPSSSPWGTPVLFIMKKDGSLRLCVDYRGLNQKTIRDAFLIPRIEELLDDTRCCLRCHVIYHVIIAKQYERSGRLPDCL</sequence>
<dbReference type="Gene3D" id="3.10.10.10">
    <property type="entry name" value="HIV Type 1 Reverse Transcriptase, subunit A, domain 1"/>
    <property type="match status" value="1"/>
</dbReference>
<dbReference type="PANTHER" id="PTHR15503:SF45">
    <property type="entry name" value="RNA-DIRECTED DNA POLYMERASE HOMOLOG"/>
    <property type="match status" value="1"/>
</dbReference>
<organism evidence="1 2">
    <name type="scientific">Coemansia reversa (strain ATCC 12441 / NRRL 1564)</name>
    <dbReference type="NCBI Taxonomy" id="763665"/>
    <lineage>
        <taxon>Eukaryota</taxon>
        <taxon>Fungi</taxon>
        <taxon>Fungi incertae sedis</taxon>
        <taxon>Zoopagomycota</taxon>
        <taxon>Kickxellomycotina</taxon>
        <taxon>Kickxellomycetes</taxon>
        <taxon>Kickxellales</taxon>
        <taxon>Kickxellaceae</taxon>
        <taxon>Coemansia</taxon>
    </lineage>
</organism>
<name>A0A2G5B125_COERN</name>
<dbReference type="InterPro" id="IPR043502">
    <property type="entry name" value="DNA/RNA_pol_sf"/>
</dbReference>
<reference evidence="1 2" key="1">
    <citation type="journal article" date="2015" name="Genome Biol. Evol.">
        <title>Phylogenomic analyses indicate that early fungi evolved digesting cell walls of algal ancestors of land plants.</title>
        <authorList>
            <person name="Chang Y."/>
            <person name="Wang S."/>
            <person name="Sekimoto S."/>
            <person name="Aerts A.L."/>
            <person name="Choi C."/>
            <person name="Clum A."/>
            <person name="LaButti K.M."/>
            <person name="Lindquist E.A."/>
            <person name="Yee Ngan C."/>
            <person name="Ohm R.A."/>
            <person name="Salamov A.A."/>
            <person name="Grigoriev I.V."/>
            <person name="Spatafora J.W."/>
            <person name="Berbee M.L."/>
        </authorList>
    </citation>
    <scope>NUCLEOTIDE SEQUENCE [LARGE SCALE GENOMIC DNA]</scope>
    <source>
        <strain evidence="1 2">NRRL 1564</strain>
    </source>
</reference>
<dbReference type="STRING" id="763665.A0A2G5B125"/>
<dbReference type="AlphaFoldDB" id="A0A2G5B125"/>
<dbReference type="SUPFAM" id="SSF56672">
    <property type="entry name" value="DNA/RNA polymerases"/>
    <property type="match status" value="1"/>
</dbReference>
<evidence type="ECO:0000313" key="1">
    <source>
        <dbReference type="EMBL" id="PIA12716.1"/>
    </source>
</evidence>
<dbReference type="InterPro" id="IPR032567">
    <property type="entry name" value="RTL1-rel"/>
</dbReference>
<dbReference type="OrthoDB" id="4488294at2759"/>
<gene>
    <name evidence="1" type="ORF">COEREDRAFT_12315</name>
</gene>
<dbReference type="PANTHER" id="PTHR15503">
    <property type="entry name" value="LDOC1 RELATED"/>
    <property type="match status" value="1"/>
</dbReference>
<dbReference type="Proteomes" id="UP000242474">
    <property type="component" value="Unassembled WGS sequence"/>
</dbReference>
<protein>
    <submittedName>
        <fullName evidence="1">DNA/RNA polymerase</fullName>
    </submittedName>
</protein>
<proteinExistence type="predicted"/>
<dbReference type="EMBL" id="KZ303583">
    <property type="protein sequence ID" value="PIA12716.1"/>
    <property type="molecule type" value="Genomic_DNA"/>
</dbReference>
<keyword evidence="2" id="KW-1185">Reference proteome</keyword>
<accession>A0A2G5B125</accession>